<name>A0AAN7QG72_TRANT</name>
<dbReference type="AlphaFoldDB" id="A0AAN7QG72"/>
<protein>
    <submittedName>
        <fullName evidence="2">Uncharacterized protein</fullName>
    </submittedName>
</protein>
<sequence>MKNFRQFNAVNHPEQANLNSRPTNPEHLLAESCEHCEEQKNPEREASGRTFMCVSVILSEIRLAEPGYS</sequence>
<organism evidence="2 3">
    <name type="scientific">Trapa natans</name>
    <name type="common">Water chestnut</name>
    <dbReference type="NCBI Taxonomy" id="22666"/>
    <lineage>
        <taxon>Eukaryota</taxon>
        <taxon>Viridiplantae</taxon>
        <taxon>Streptophyta</taxon>
        <taxon>Embryophyta</taxon>
        <taxon>Tracheophyta</taxon>
        <taxon>Spermatophyta</taxon>
        <taxon>Magnoliopsida</taxon>
        <taxon>eudicotyledons</taxon>
        <taxon>Gunneridae</taxon>
        <taxon>Pentapetalae</taxon>
        <taxon>rosids</taxon>
        <taxon>malvids</taxon>
        <taxon>Myrtales</taxon>
        <taxon>Lythraceae</taxon>
        <taxon>Trapa</taxon>
    </lineage>
</organism>
<keyword evidence="3" id="KW-1185">Reference proteome</keyword>
<proteinExistence type="predicted"/>
<feature type="compositionally biased region" description="Polar residues" evidence="1">
    <location>
        <begin position="1"/>
        <end position="23"/>
    </location>
</feature>
<reference evidence="2 3" key="1">
    <citation type="journal article" date="2023" name="Hortic Res">
        <title>Pangenome of water caltrop reveals structural variations and asymmetric subgenome divergence after allopolyploidization.</title>
        <authorList>
            <person name="Zhang X."/>
            <person name="Chen Y."/>
            <person name="Wang L."/>
            <person name="Yuan Y."/>
            <person name="Fang M."/>
            <person name="Shi L."/>
            <person name="Lu R."/>
            <person name="Comes H.P."/>
            <person name="Ma Y."/>
            <person name="Chen Y."/>
            <person name="Huang G."/>
            <person name="Zhou Y."/>
            <person name="Zheng Z."/>
            <person name="Qiu Y."/>
        </authorList>
    </citation>
    <scope>NUCLEOTIDE SEQUENCE [LARGE SCALE GENOMIC DNA]</scope>
    <source>
        <strain evidence="2">F231</strain>
    </source>
</reference>
<feature type="region of interest" description="Disordered" evidence="1">
    <location>
        <begin position="1"/>
        <end position="25"/>
    </location>
</feature>
<evidence type="ECO:0000313" key="2">
    <source>
        <dbReference type="EMBL" id="KAK4766937.1"/>
    </source>
</evidence>
<dbReference type="Proteomes" id="UP001346149">
    <property type="component" value="Unassembled WGS sequence"/>
</dbReference>
<accession>A0AAN7QG72</accession>
<evidence type="ECO:0000313" key="3">
    <source>
        <dbReference type="Proteomes" id="UP001346149"/>
    </source>
</evidence>
<dbReference type="EMBL" id="JAXQNO010000022">
    <property type="protein sequence ID" value="KAK4766937.1"/>
    <property type="molecule type" value="Genomic_DNA"/>
</dbReference>
<evidence type="ECO:0000256" key="1">
    <source>
        <dbReference type="SAM" id="MobiDB-lite"/>
    </source>
</evidence>
<comment type="caution">
    <text evidence="2">The sequence shown here is derived from an EMBL/GenBank/DDBJ whole genome shotgun (WGS) entry which is preliminary data.</text>
</comment>
<gene>
    <name evidence="2" type="ORF">SAY86_014688</name>
</gene>